<feature type="transmembrane region" description="Helical" evidence="2">
    <location>
        <begin position="398"/>
        <end position="416"/>
    </location>
</feature>
<evidence type="ECO:0000256" key="1">
    <source>
        <dbReference type="SAM" id="MobiDB-lite"/>
    </source>
</evidence>
<feature type="transmembrane region" description="Helical" evidence="2">
    <location>
        <begin position="339"/>
        <end position="361"/>
    </location>
</feature>
<protein>
    <recommendedName>
        <fullName evidence="5">Peptide zinc metalloprotease protein</fullName>
    </recommendedName>
</protein>
<comment type="caution">
    <text evidence="3">The sequence shown here is derived from an EMBL/GenBank/DDBJ whole genome shotgun (WGS) entry which is preliminary data.</text>
</comment>
<evidence type="ECO:0000313" key="3">
    <source>
        <dbReference type="EMBL" id="MDO3394416.1"/>
    </source>
</evidence>
<reference evidence="3" key="1">
    <citation type="submission" date="2023-06" db="EMBL/GenBank/DDBJ databases">
        <title>Genome sequence of Nocardioides sp. SOB44.</title>
        <authorList>
            <person name="Zhang G."/>
        </authorList>
    </citation>
    <scope>NUCLEOTIDE SEQUENCE</scope>
    <source>
        <strain evidence="3">SOB44</strain>
    </source>
</reference>
<feature type="transmembrane region" description="Helical" evidence="2">
    <location>
        <begin position="210"/>
        <end position="229"/>
    </location>
</feature>
<feature type="transmembrane region" description="Helical" evidence="2">
    <location>
        <begin position="145"/>
        <end position="167"/>
    </location>
</feature>
<proteinExistence type="predicted"/>
<keyword evidence="4" id="KW-1185">Reference proteome</keyword>
<dbReference type="EMBL" id="JAULSC010000001">
    <property type="protein sequence ID" value="MDO3394416.1"/>
    <property type="molecule type" value="Genomic_DNA"/>
</dbReference>
<feature type="region of interest" description="Disordered" evidence="1">
    <location>
        <begin position="713"/>
        <end position="821"/>
    </location>
</feature>
<feature type="transmembrane region" description="Helical" evidence="2">
    <location>
        <begin position="179"/>
        <end position="198"/>
    </location>
</feature>
<gene>
    <name evidence="3" type="ORF">QWJ41_01640</name>
</gene>
<sequence>MTQQTDPPPQTALADSAAGLRRADGVRLIGEMEGSGYRTPPALARRSDGQTVQLTPLLYAVLDALDGQRGLDEVAGRVRETTGRPVSADNVAALVDKLRELGLAVRPDGTEPVVRRSNPLLALRLKVAVTDPERTRRLATPFARLFHPALVLPVVLGFAAITVWVLVVKGLASATHEAFARPGLLLAVLAVTVLSGGFHEFGHAAAARRGGADPGVMGAGLYLVWPAFYTDVTDSYRLGRAGRLRTDLGGLYFNAIVVVATMGVWWASGSDAVLLVVATQILQMLRQLLPLVRFDGYHVLADLTGVPDLFQRIGPTLRALVPWRASEPAARDLKTWARAVVTVWVLTVVPVLLGVVVLLVLTLPRIVGTALAAADAQRRMMLGGATGDPTLLESAGHAVSMVVVALPVLAIGYLLTRVLRQVGTATWRRTSGRPLRRGLAILVALALAAGLAWAWWPQEDRYRPVQAWEGGTLGDVATLVRPPTGYEVGARGNGTIYLPEGAAAPTRERPTLAAVLVPTTGAVGTAGAPGGTATAPGDDLETGDVEQAGSDTWIFPFDEPLAPDAGDNQALAVNTTDETAAYSVAFALVWADGEEPLTNTNEAYAAASCQRCAAVAVAFQVVLVVGEADVAVPQNTAVSVNYDCTSCLTFSAAVQLFVTLDGPLSAESTAEIERIWADAVTFGQDIGSVPLDQIRAKLTSFEQQIVAVIEAEQGPLVPGSESGSPSPGASPSGSPTGSPSGSPTSSPTQSPSGSPTGSSGAGSSTGPSSSPSSSPSASASSSPSSTGSASPSASPSKSPSSSASPAGASSGSASPSVSATP</sequence>
<feature type="compositionally biased region" description="Low complexity" evidence="1">
    <location>
        <begin position="718"/>
        <end position="821"/>
    </location>
</feature>
<keyword evidence="2" id="KW-1133">Transmembrane helix</keyword>
<dbReference type="Proteomes" id="UP001168363">
    <property type="component" value="Unassembled WGS sequence"/>
</dbReference>
<evidence type="ECO:0008006" key="5">
    <source>
        <dbReference type="Google" id="ProtNLM"/>
    </source>
</evidence>
<feature type="transmembrane region" description="Helical" evidence="2">
    <location>
        <begin position="437"/>
        <end position="456"/>
    </location>
</feature>
<evidence type="ECO:0000256" key="2">
    <source>
        <dbReference type="SAM" id="Phobius"/>
    </source>
</evidence>
<evidence type="ECO:0000313" key="4">
    <source>
        <dbReference type="Proteomes" id="UP001168363"/>
    </source>
</evidence>
<keyword evidence="2" id="KW-0472">Membrane</keyword>
<name>A0ABT8TKD4_9ACTN</name>
<accession>A0ABT8TKD4</accession>
<dbReference type="RefSeq" id="WP_302705405.1">
    <property type="nucleotide sequence ID" value="NZ_JAULSC010000001.1"/>
</dbReference>
<feature type="transmembrane region" description="Helical" evidence="2">
    <location>
        <begin position="249"/>
        <end position="277"/>
    </location>
</feature>
<keyword evidence="2" id="KW-0812">Transmembrane</keyword>
<organism evidence="3 4">
    <name type="scientific">Nocardioides cremeus</name>
    <dbReference type="NCBI Taxonomy" id="3058044"/>
    <lineage>
        <taxon>Bacteria</taxon>
        <taxon>Bacillati</taxon>
        <taxon>Actinomycetota</taxon>
        <taxon>Actinomycetes</taxon>
        <taxon>Propionibacteriales</taxon>
        <taxon>Nocardioidaceae</taxon>
        <taxon>Nocardioides</taxon>
    </lineage>
</organism>